<evidence type="ECO:0000313" key="10">
    <source>
        <dbReference type="Proteomes" id="UP000058114"/>
    </source>
</evidence>
<evidence type="ECO:0000256" key="5">
    <source>
        <dbReference type="PROSITE-ProRule" id="PRU01248"/>
    </source>
</evidence>
<dbReference type="CDD" id="cd00799">
    <property type="entry name" value="INT_Cre_C"/>
    <property type="match status" value="1"/>
</dbReference>
<dbReference type="InterPro" id="IPR002104">
    <property type="entry name" value="Integrase_catalytic"/>
</dbReference>
<dbReference type="OrthoDB" id="5914130at2"/>
<dbReference type="GO" id="GO:0007059">
    <property type="term" value="P:chromosome segregation"/>
    <property type="evidence" value="ECO:0007669"/>
    <property type="project" value="UniProtKB-KW"/>
</dbReference>
<evidence type="ECO:0000313" key="11">
    <source>
        <dbReference type="Proteomes" id="UP000774958"/>
    </source>
</evidence>
<dbReference type="Proteomes" id="UP000058114">
    <property type="component" value="Chromosome"/>
</dbReference>
<reference evidence="8 10" key="2">
    <citation type="journal article" date="2016" name="Genome Announc.">
        <title>Complete Genome Sequence of the Highly Virulent Aeromonas schubertii Strain WL1483, Isolated from Diseased Snakehead Fish (Channa argus) in China.</title>
        <authorList>
            <person name="Liu L."/>
            <person name="Li N."/>
            <person name="Zhang D."/>
            <person name="Fu X."/>
            <person name="Shi C."/>
            <person name="Lin Q."/>
            <person name="Hao G."/>
        </authorList>
    </citation>
    <scope>NUCLEOTIDE SEQUENCE [LARGE SCALE GENOMIC DNA]</scope>
    <source>
        <strain evidence="8 10">WL1483</strain>
    </source>
</reference>
<dbReference type="GO" id="GO:0006310">
    <property type="term" value="P:DNA recombination"/>
    <property type="evidence" value="ECO:0007669"/>
    <property type="project" value="UniProtKB-KW"/>
</dbReference>
<dbReference type="InterPro" id="IPR011010">
    <property type="entry name" value="DNA_brk_join_enz"/>
</dbReference>
<dbReference type="SUPFAM" id="SSF47823">
    <property type="entry name" value="lambda integrase-like, N-terminal domain"/>
    <property type="match status" value="1"/>
</dbReference>
<evidence type="ECO:0000259" key="7">
    <source>
        <dbReference type="PROSITE" id="PS51900"/>
    </source>
</evidence>
<evidence type="ECO:0000256" key="1">
    <source>
        <dbReference type="ARBA" id="ARBA00022829"/>
    </source>
</evidence>
<gene>
    <name evidence="9" type="ORF">LA374_06490</name>
    <name evidence="8" type="ORF">WL1483_4227</name>
</gene>
<feature type="domain" description="Tyr recombinase" evidence="6">
    <location>
        <begin position="148"/>
        <end position="339"/>
    </location>
</feature>
<dbReference type="Gene3D" id="1.10.443.10">
    <property type="entry name" value="Intergrase catalytic core"/>
    <property type="match status" value="1"/>
</dbReference>
<keyword evidence="3 5" id="KW-0238">DNA-binding</keyword>
<evidence type="ECO:0000256" key="3">
    <source>
        <dbReference type="ARBA" id="ARBA00023125"/>
    </source>
</evidence>
<keyword evidence="4" id="KW-0233">DNA recombination</keyword>
<dbReference type="GO" id="GO:0003677">
    <property type="term" value="F:DNA binding"/>
    <property type="evidence" value="ECO:0007669"/>
    <property type="project" value="UniProtKB-UniRule"/>
</dbReference>
<dbReference type="InterPro" id="IPR044068">
    <property type="entry name" value="CB"/>
</dbReference>
<keyword evidence="1" id="KW-0159">Chromosome partition</keyword>
<feature type="domain" description="Core-binding (CB)" evidence="7">
    <location>
        <begin position="20"/>
        <end position="121"/>
    </location>
</feature>
<dbReference type="PROSITE" id="PS51900">
    <property type="entry name" value="CB"/>
    <property type="match status" value="1"/>
</dbReference>
<dbReference type="InterPro" id="IPR013762">
    <property type="entry name" value="Integrase-like_cat_sf"/>
</dbReference>
<reference evidence="10" key="1">
    <citation type="submission" date="2015-10" db="EMBL/GenBank/DDBJ databases">
        <title>Complete Genome Sequence of Aeromonas schubertii strain WL1483.</title>
        <authorList>
            <person name="Liu L."/>
        </authorList>
    </citation>
    <scope>NUCLEOTIDE SEQUENCE [LARGE SCALE GENOMIC DNA]</scope>
    <source>
        <strain evidence="10">WL1483</strain>
    </source>
</reference>
<sequence>MSSSHTVATRERGLQSVFDPGLNERARRFLRSAKADSTLNAYEADTRIFVAWCQRHRLDPLAVSHLDIMNFLADQADGVLAHWVWLDKARSQGELRSGAPRKPATLVRRLAGIRYAFRQKGVHPLPTEHSDIKEMMRGIVRLGDTRKVKTGALTREPLTRVLDAIDTRSVGGLRDYTLLLLMFAGALRRSEAARLTLDDLHFTRDGVVLRIKPSKHQLKESEIALVRGGRHCPVIALERWIRLARVTQGPLFCRLTRWGELTADALGPQGINLMIKRRSAIAAGELEVSGHSLRRGFITSAVTAGKPLNKIIEVTRHRDIRTLQEYFDQADRFRDHAMEGLL</sequence>
<dbReference type="InterPro" id="IPR050090">
    <property type="entry name" value="Tyrosine_recombinase_XerCD"/>
</dbReference>
<dbReference type="EMBL" id="CP013067">
    <property type="protein sequence ID" value="ALP43646.1"/>
    <property type="molecule type" value="Genomic_DNA"/>
</dbReference>
<dbReference type="SUPFAM" id="SSF56349">
    <property type="entry name" value="DNA breaking-rejoining enzymes"/>
    <property type="match status" value="1"/>
</dbReference>
<dbReference type="AlphaFoldDB" id="A0A0S2SQ17"/>
<evidence type="ECO:0000313" key="8">
    <source>
        <dbReference type="EMBL" id="ALP43646.1"/>
    </source>
</evidence>
<dbReference type="Pfam" id="PF00589">
    <property type="entry name" value="Phage_integrase"/>
    <property type="match status" value="1"/>
</dbReference>
<dbReference type="PANTHER" id="PTHR30349">
    <property type="entry name" value="PHAGE INTEGRASE-RELATED"/>
    <property type="match status" value="1"/>
</dbReference>
<dbReference type="PROSITE" id="PS51898">
    <property type="entry name" value="TYR_RECOMBINASE"/>
    <property type="match status" value="1"/>
</dbReference>
<dbReference type="Proteomes" id="UP000774958">
    <property type="component" value="Unassembled WGS sequence"/>
</dbReference>
<accession>A0A0S2SQ17</accession>
<proteinExistence type="predicted"/>
<keyword evidence="2" id="KW-0229">DNA integration</keyword>
<protein>
    <submittedName>
        <fullName evidence="8">Recombinase</fullName>
    </submittedName>
    <submittedName>
        <fullName evidence="9">Site-specific integrase</fullName>
    </submittedName>
</protein>
<dbReference type="Gene3D" id="1.10.150.130">
    <property type="match status" value="1"/>
</dbReference>
<dbReference type="InterPro" id="IPR010998">
    <property type="entry name" value="Integrase_recombinase_N"/>
</dbReference>
<dbReference type="EMBL" id="JAIRBT010000006">
    <property type="protein sequence ID" value="MBZ6065849.1"/>
    <property type="molecule type" value="Genomic_DNA"/>
</dbReference>
<organism evidence="8 10">
    <name type="scientific">Aeromonas schubertii</name>
    <dbReference type="NCBI Taxonomy" id="652"/>
    <lineage>
        <taxon>Bacteria</taxon>
        <taxon>Pseudomonadati</taxon>
        <taxon>Pseudomonadota</taxon>
        <taxon>Gammaproteobacteria</taxon>
        <taxon>Aeromonadales</taxon>
        <taxon>Aeromonadaceae</taxon>
        <taxon>Aeromonas</taxon>
    </lineage>
</organism>
<dbReference type="GO" id="GO:0015074">
    <property type="term" value="P:DNA integration"/>
    <property type="evidence" value="ECO:0007669"/>
    <property type="project" value="UniProtKB-KW"/>
</dbReference>
<dbReference type="STRING" id="652.WL1483_4227"/>
<dbReference type="RefSeq" id="WP_050664852.1">
    <property type="nucleotide sequence ID" value="NZ_CDDB01000010.1"/>
</dbReference>
<evidence type="ECO:0000313" key="9">
    <source>
        <dbReference type="EMBL" id="MBZ6065849.1"/>
    </source>
</evidence>
<dbReference type="KEGG" id="asr:WL1483_4227"/>
<name>A0A0S2SQ17_9GAMM</name>
<evidence type="ECO:0000256" key="4">
    <source>
        <dbReference type="ARBA" id="ARBA00023172"/>
    </source>
</evidence>
<dbReference type="PATRIC" id="fig|652.5.peg.2204"/>
<evidence type="ECO:0000256" key="2">
    <source>
        <dbReference type="ARBA" id="ARBA00022908"/>
    </source>
</evidence>
<keyword evidence="11" id="KW-1185">Reference proteome</keyword>
<dbReference type="PANTHER" id="PTHR30349:SF81">
    <property type="entry name" value="TYROSINE RECOMBINASE XERC"/>
    <property type="match status" value="1"/>
</dbReference>
<reference evidence="9 11" key="3">
    <citation type="submission" date="2021-09" db="EMBL/GenBank/DDBJ databases">
        <title>Aeromonas schubertii isolated from Asian sea bass.</title>
        <authorList>
            <person name="Pinpimai K."/>
        </authorList>
    </citation>
    <scope>NUCLEOTIDE SEQUENCE [LARGE SCALE GENOMIC DNA]</scope>
    <source>
        <strain evidence="9 11">CHULA2021a</strain>
    </source>
</reference>
<evidence type="ECO:0000259" key="6">
    <source>
        <dbReference type="PROSITE" id="PS51898"/>
    </source>
</evidence>